<dbReference type="OrthoDB" id="443318at2759"/>
<keyword evidence="8" id="KW-1185">Reference proteome</keyword>
<accession>A0A8S0P887</accession>
<keyword evidence="6" id="KW-0325">Glycoprotein</keyword>
<dbReference type="InterPro" id="IPR033124">
    <property type="entry name" value="Ser_caboxypep_his_AS"/>
</dbReference>
<dbReference type="Gramene" id="OE9A006659T1">
    <property type="protein sequence ID" value="OE9A006659C1"/>
    <property type="gene ID" value="OE9A006659"/>
</dbReference>
<protein>
    <submittedName>
        <fullName evidence="7">Serine carboxypeptidase-like</fullName>
    </submittedName>
</protein>
<evidence type="ECO:0000256" key="1">
    <source>
        <dbReference type="ARBA" id="ARBA00009431"/>
    </source>
</evidence>
<comment type="similarity">
    <text evidence="1">Belongs to the peptidase S10 family.</text>
</comment>
<dbReference type="InterPro" id="IPR029058">
    <property type="entry name" value="AB_hydrolase_fold"/>
</dbReference>
<organism evidence="7 8">
    <name type="scientific">Olea europaea subsp. europaea</name>
    <dbReference type="NCBI Taxonomy" id="158383"/>
    <lineage>
        <taxon>Eukaryota</taxon>
        <taxon>Viridiplantae</taxon>
        <taxon>Streptophyta</taxon>
        <taxon>Embryophyta</taxon>
        <taxon>Tracheophyta</taxon>
        <taxon>Spermatophyta</taxon>
        <taxon>Magnoliopsida</taxon>
        <taxon>eudicotyledons</taxon>
        <taxon>Gunneridae</taxon>
        <taxon>Pentapetalae</taxon>
        <taxon>asterids</taxon>
        <taxon>lamiids</taxon>
        <taxon>Lamiales</taxon>
        <taxon>Oleaceae</taxon>
        <taxon>Oleeae</taxon>
        <taxon>Olea</taxon>
    </lineage>
</organism>
<dbReference type="EMBL" id="CACTIH010000006">
    <property type="protein sequence ID" value="CAA2933754.1"/>
    <property type="molecule type" value="Genomic_DNA"/>
</dbReference>
<dbReference type="GO" id="GO:0006508">
    <property type="term" value="P:proteolysis"/>
    <property type="evidence" value="ECO:0007669"/>
    <property type="project" value="UniProtKB-KW"/>
</dbReference>
<keyword evidence="4" id="KW-0732">Signal</keyword>
<gene>
    <name evidence="7" type="ORF">OLEA9_A006659</name>
</gene>
<evidence type="ECO:0000256" key="6">
    <source>
        <dbReference type="ARBA" id="ARBA00023180"/>
    </source>
</evidence>
<dbReference type="PANTHER" id="PTHR11802:SF259">
    <property type="entry name" value="SERINE CARBOXYPEPTIDASE-LIKE 48"/>
    <property type="match status" value="1"/>
</dbReference>
<dbReference type="Pfam" id="PF00450">
    <property type="entry name" value="Peptidase_S10"/>
    <property type="match status" value="1"/>
</dbReference>
<reference evidence="7 8" key="1">
    <citation type="submission" date="2019-12" db="EMBL/GenBank/DDBJ databases">
        <authorList>
            <person name="Alioto T."/>
            <person name="Alioto T."/>
            <person name="Gomez Garrido J."/>
        </authorList>
    </citation>
    <scope>NUCLEOTIDE SEQUENCE [LARGE SCALE GENOMIC DNA]</scope>
</reference>
<keyword evidence="3" id="KW-0645">Protease</keyword>
<dbReference type="GO" id="GO:0004185">
    <property type="term" value="F:serine-type carboxypeptidase activity"/>
    <property type="evidence" value="ECO:0007669"/>
    <property type="project" value="InterPro"/>
</dbReference>
<evidence type="ECO:0000256" key="2">
    <source>
        <dbReference type="ARBA" id="ARBA00022645"/>
    </source>
</evidence>
<proteinExistence type="inferred from homology"/>
<dbReference type="PROSITE" id="PS00560">
    <property type="entry name" value="CARBOXYPEPT_SER_HIS"/>
    <property type="match status" value="1"/>
</dbReference>
<dbReference type="PANTHER" id="PTHR11802">
    <property type="entry name" value="SERINE PROTEASE FAMILY S10 SERINE CARBOXYPEPTIDASE"/>
    <property type="match status" value="1"/>
</dbReference>
<keyword evidence="2 7" id="KW-0121">Carboxypeptidase</keyword>
<sequence>MEFPKTQAEKFIRGLNLFPELDVNIAEEDPAFTASKIVEKGLLFPCLGDPTCVEYLGHTAGYYRLPHTKSASYNLHLFFRMFYFFFQSRNNPITDPVVVYITGGPGCSTSLALFYENGPFQITDNLSLVWNDFDIFMNDILRQVSNIIYVDQTTGTGFSYTSDKADIRTDSQGAAVDFYDFMQAFFEAHPQYARNDFYIIGESYARHYIPAFADRVQRGNNNKEGIHINMKGLAIGSGLTEPEIQYKAYADCALSMKLITQSDYNSLGRSLAGSSSGPSSACTKAFYDCTGIFNSIVNKIGRTNFFDIRKKCAGLCYDFSKLENFLNQKSVRQALGVGDIQFVTCNRSVYDPMKPDWMKNYEVVIPALLENGVKLLVYAGEYDLVCNWHGNARWVDAMVWSGQKNFVSTPSVPFKVDGVEAGLTKSSELLTFLKVYNAGHWIPKDQPKASIEMIKRWIQGIPL</sequence>
<dbReference type="SUPFAM" id="SSF53474">
    <property type="entry name" value="alpha/beta-Hydrolases"/>
    <property type="match status" value="1"/>
</dbReference>
<evidence type="ECO:0000256" key="4">
    <source>
        <dbReference type="ARBA" id="ARBA00022729"/>
    </source>
</evidence>
<comment type="caution">
    <text evidence="7">The sequence shown here is derived from an EMBL/GenBank/DDBJ whole genome shotgun (WGS) entry which is preliminary data.</text>
</comment>
<dbReference type="Gene3D" id="3.40.50.1820">
    <property type="entry name" value="alpha/beta hydrolase"/>
    <property type="match status" value="1"/>
</dbReference>
<name>A0A8S0P887_OLEEU</name>
<keyword evidence="5" id="KW-0378">Hydrolase</keyword>
<dbReference type="AlphaFoldDB" id="A0A8S0P887"/>
<dbReference type="Proteomes" id="UP000594638">
    <property type="component" value="Unassembled WGS sequence"/>
</dbReference>
<dbReference type="InterPro" id="IPR001563">
    <property type="entry name" value="Peptidase_S10"/>
</dbReference>
<evidence type="ECO:0000313" key="8">
    <source>
        <dbReference type="Proteomes" id="UP000594638"/>
    </source>
</evidence>
<dbReference type="PRINTS" id="PR00724">
    <property type="entry name" value="CRBOXYPTASEC"/>
</dbReference>
<dbReference type="GO" id="GO:0005773">
    <property type="term" value="C:vacuole"/>
    <property type="evidence" value="ECO:0007669"/>
    <property type="project" value="TreeGrafter"/>
</dbReference>
<evidence type="ECO:0000256" key="5">
    <source>
        <dbReference type="ARBA" id="ARBA00022801"/>
    </source>
</evidence>
<evidence type="ECO:0000313" key="7">
    <source>
        <dbReference type="EMBL" id="CAA2933754.1"/>
    </source>
</evidence>
<evidence type="ECO:0000256" key="3">
    <source>
        <dbReference type="ARBA" id="ARBA00022670"/>
    </source>
</evidence>